<protein>
    <recommendedName>
        <fullName evidence="1">Peptidase M13 C-terminal domain-containing protein</fullName>
    </recommendedName>
</protein>
<name>A0AA36GZU0_CYLNA</name>
<proteinExistence type="predicted"/>
<dbReference type="GO" id="GO:0004222">
    <property type="term" value="F:metalloendopeptidase activity"/>
    <property type="evidence" value="ECO:0007669"/>
    <property type="project" value="InterPro"/>
</dbReference>
<dbReference type="Gene3D" id="1.10.1380.10">
    <property type="entry name" value="Neutral endopeptidase , domain2"/>
    <property type="match status" value="1"/>
</dbReference>
<dbReference type="GO" id="GO:0005886">
    <property type="term" value="C:plasma membrane"/>
    <property type="evidence" value="ECO:0007669"/>
    <property type="project" value="TreeGrafter"/>
</dbReference>
<accession>A0AA36GZU0</accession>
<dbReference type="GO" id="GO:0016485">
    <property type="term" value="P:protein processing"/>
    <property type="evidence" value="ECO:0007669"/>
    <property type="project" value="TreeGrafter"/>
</dbReference>
<dbReference type="EMBL" id="CATQJL010000305">
    <property type="protein sequence ID" value="CAJ0601307.1"/>
    <property type="molecule type" value="Genomic_DNA"/>
</dbReference>
<dbReference type="PROSITE" id="PS51885">
    <property type="entry name" value="NEPRILYSIN"/>
    <property type="match status" value="1"/>
</dbReference>
<keyword evidence="3" id="KW-1185">Reference proteome</keyword>
<dbReference type="InterPro" id="IPR024079">
    <property type="entry name" value="MetalloPept_cat_dom_sf"/>
</dbReference>
<dbReference type="AlphaFoldDB" id="A0AA36GZU0"/>
<evidence type="ECO:0000313" key="3">
    <source>
        <dbReference type="Proteomes" id="UP001176961"/>
    </source>
</evidence>
<dbReference type="Gene3D" id="3.40.390.10">
    <property type="entry name" value="Collagenase (Catalytic Domain)"/>
    <property type="match status" value="1"/>
</dbReference>
<dbReference type="PANTHER" id="PTHR11733:SF240">
    <property type="entry name" value="GH14155P-RELATED"/>
    <property type="match status" value="1"/>
</dbReference>
<dbReference type="Proteomes" id="UP001176961">
    <property type="component" value="Unassembled WGS sequence"/>
</dbReference>
<dbReference type="PANTHER" id="PTHR11733">
    <property type="entry name" value="ZINC METALLOPROTEASE FAMILY M13 NEPRILYSIN-RELATED"/>
    <property type="match status" value="1"/>
</dbReference>
<dbReference type="InterPro" id="IPR000718">
    <property type="entry name" value="Peptidase_M13"/>
</dbReference>
<evidence type="ECO:0000259" key="1">
    <source>
        <dbReference type="Pfam" id="PF01431"/>
    </source>
</evidence>
<reference evidence="2" key="1">
    <citation type="submission" date="2023-07" db="EMBL/GenBank/DDBJ databases">
        <authorList>
            <consortium name="CYATHOMIX"/>
        </authorList>
    </citation>
    <scope>NUCLEOTIDE SEQUENCE</scope>
    <source>
        <strain evidence="2">N/A</strain>
    </source>
</reference>
<dbReference type="InterPro" id="IPR018497">
    <property type="entry name" value="Peptidase_M13_C"/>
</dbReference>
<comment type="caution">
    <text evidence="2">The sequence shown here is derived from an EMBL/GenBank/DDBJ whole genome shotgun (WGS) entry which is preliminary data.</text>
</comment>
<gene>
    <name evidence="2" type="ORF">CYNAS_LOCUS13290</name>
</gene>
<feature type="domain" description="Peptidase M13 C-terminal" evidence="1">
    <location>
        <begin position="52"/>
        <end position="114"/>
    </location>
</feature>
<dbReference type="SUPFAM" id="SSF55486">
    <property type="entry name" value="Metalloproteases ('zincins'), catalytic domain"/>
    <property type="match status" value="1"/>
</dbReference>
<organism evidence="2 3">
    <name type="scientific">Cylicocyclus nassatus</name>
    <name type="common">Nematode worm</name>
    <dbReference type="NCBI Taxonomy" id="53992"/>
    <lineage>
        <taxon>Eukaryota</taxon>
        <taxon>Metazoa</taxon>
        <taxon>Ecdysozoa</taxon>
        <taxon>Nematoda</taxon>
        <taxon>Chromadorea</taxon>
        <taxon>Rhabditida</taxon>
        <taxon>Rhabditina</taxon>
        <taxon>Rhabditomorpha</taxon>
        <taxon>Strongyloidea</taxon>
        <taxon>Strongylidae</taxon>
        <taxon>Cylicocyclus</taxon>
    </lineage>
</organism>
<evidence type="ECO:0000313" key="2">
    <source>
        <dbReference type="EMBL" id="CAJ0601307.1"/>
    </source>
</evidence>
<sequence>MDNKQLDAYYQDLSFDPADNNLDIFNIRLQHKQLTFSQTDRSDFLGQPGTVNSWYQPELNSITFPADIFQPSYFRPLWPASINYGGMGIVAGHELTHGLDDEGVQWGPSGALSTSSCTNCTG</sequence>
<dbReference type="InterPro" id="IPR042089">
    <property type="entry name" value="Peptidase_M13_dom_2"/>
</dbReference>
<dbReference type="Pfam" id="PF01431">
    <property type="entry name" value="Peptidase_M13"/>
    <property type="match status" value="1"/>
</dbReference>
<dbReference type="PRINTS" id="PR00786">
    <property type="entry name" value="NEPRILYSIN"/>
</dbReference>